<proteinExistence type="predicted"/>
<dbReference type="Pfam" id="PF00702">
    <property type="entry name" value="Hydrolase"/>
    <property type="match status" value="1"/>
</dbReference>
<comment type="caution">
    <text evidence="3">The sequence shown here is derived from an EMBL/GenBank/DDBJ whole genome shotgun (WGS) entry which is preliminary data.</text>
</comment>
<dbReference type="Proteomes" id="UP000033035">
    <property type="component" value="Unassembled WGS sequence"/>
</dbReference>
<organism evidence="3 4">
    <name type="scientific">Parabacteroides gordonii MS-1 = DSM 23371</name>
    <dbReference type="NCBI Taxonomy" id="1203610"/>
    <lineage>
        <taxon>Bacteria</taxon>
        <taxon>Pseudomonadati</taxon>
        <taxon>Bacteroidota</taxon>
        <taxon>Bacteroidia</taxon>
        <taxon>Bacteroidales</taxon>
        <taxon>Tannerellaceae</taxon>
        <taxon>Parabacteroides</taxon>
    </lineage>
</organism>
<keyword evidence="2" id="KW-0460">Magnesium</keyword>
<dbReference type="Gene3D" id="1.10.150.240">
    <property type="entry name" value="Putative phosphatase, domain 2"/>
    <property type="match status" value="1"/>
</dbReference>
<dbReference type="PANTHER" id="PTHR46470">
    <property type="entry name" value="N-ACYLNEURAMINATE-9-PHOSPHATASE"/>
    <property type="match status" value="1"/>
</dbReference>
<dbReference type="PATRIC" id="fig|1203610.3.peg.885"/>
<dbReference type="InterPro" id="IPR023214">
    <property type="entry name" value="HAD_sf"/>
</dbReference>
<dbReference type="SFLD" id="SFLDS00003">
    <property type="entry name" value="Haloacid_Dehalogenase"/>
    <property type="match status" value="1"/>
</dbReference>
<dbReference type="AlphaFoldDB" id="A0A0F5JNC3"/>
<evidence type="ECO:0008006" key="5">
    <source>
        <dbReference type="Google" id="ProtNLM"/>
    </source>
</evidence>
<dbReference type="InterPro" id="IPR051400">
    <property type="entry name" value="HAD-like_hydrolase"/>
</dbReference>
<keyword evidence="4" id="KW-1185">Reference proteome</keyword>
<keyword evidence="1" id="KW-0378">Hydrolase</keyword>
<protein>
    <recommendedName>
        <fullName evidence="5">HAD hydrolase, family IA</fullName>
    </recommendedName>
</protein>
<dbReference type="SFLD" id="SFLDG01129">
    <property type="entry name" value="C1.5:_HAD__Beta-PGM__Phosphata"/>
    <property type="match status" value="1"/>
</dbReference>
<dbReference type="GO" id="GO:0016787">
    <property type="term" value="F:hydrolase activity"/>
    <property type="evidence" value="ECO:0007669"/>
    <property type="project" value="UniProtKB-KW"/>
</dbReference>
<accession>A0A0F5JNC3</accession>
<gene>
    <name evidence="3" type="ORF">HMPREF1536_00859</name>
</gene>
<dbReference type="InterPro" id="IPR036412">
    <property type="entry name" value="HAD-like_sf"/>
</dbReference>
<reference evidence="3 4" key="1">
    <citation type="submission" date="2013-04" db="EMBL/GenBank/DDBJ databases">
        <title>The Genome Sequence of Parabacteroides gordonii DSM 23371.</title>
        <authorList>
            <consortium name="The Broad Institute Genomics Platform"/>
            <person name="Earl A."/>
            <person name="Ward D."/>
            <person name="Feldgarden M."/>
            <person name="Gevers D."/>
            <person name="Martens E."/>
            <person name="Sakamoto M."/>
            <person name="Benno Y."/>
            <person name="Suzuki N."/>
            <person name="Matsunaga N."/>
            <person name="Koshihara K."/>
            <person name="Seki M."/>
            <person name="Komiya H."/>
            <person name="Walker B."/>
            <person name="Young S."/>
            <person name="Zeng Q."/>
            <person name="Gargeya S."/>
            <person name="Fitzgerald M."/>
            <person name="Haas B."/>
            <person name="Abouelleil A."/>
            <person name="Allen A.W."/>
            <person name="Alvarado L."/>
            <person name="Arachchi H.M."/>
            <person name="Berlin A.M."/>
            <person name="Chapman S.B."/>
            <person name="Gainer-Dewar J."/>
            <person name="Goldberg J."/>
            <person name="Griggs A."/>
            <person name="Gujja S."/>
            <person name="Hansen M."/>
            <person name="Howarth C."/>
            <person name="Imamovic A."/>
            <person name="Ireland A."/>
            <person name="Larimer J."/>
            <person name="McCowan C."/>
            <person name="Murphy C."/>
            <person name="Pearson M."/>
            <person name="Poon T.W."/>
            <person name="Priest M."/>
            <person name="Roberts A."/>
            <person name="Saif S."/>
            <person name="Shea T."/>
            <person name="Sisk P."/>
            <person name="Sykes S."/>
            <person name="Wortman J."/>
            <person name="Nusbaum C."/>
            <person name="Birren B."/>
        </authorList>
    </citation>
    <scope>NUCLEOTIDE SEQUENCE [LARGE SCALE GENOMIC DNA]</scope>
    <source>
        <strain evidence="3 4">MS-1</strain>
    </source>
</reference>
<dbReference type="InterPro" id="IPR023198">
    <property type="entry name" value="PGP-like_dom2"/>
</dbReference>
<evidence type="ECO:0000256" key="1">
    <source>
        <dbReference type="ARBA" id="ARBA00022801"/>
    </source>
</evidence>
<evidence type="ECO:0000313" key="4">
    <source>
        <dbReference type="Proteomes" id="UP000033035"/>
    </source>
</evidence>
<dbReference type="Gene3D" id="3.40.50.1000">
    <property type="entry name" value="HAD superfamily/HAD-like"/>
    <property type="match status" value="1"/>
</dbReference>
<evidence type="ECO:0000313" key="3">
    <source>
        <dbReference type="EMBL" id="KKB59316.1"/>
    </source>
</evidence>
<dbReference type="SUPFAM" id="SSF56784">
    <property type="entry name" value="HAD-like"/>
    <property type="match status" value="1"/>
</dbReference>
<dbReference type="EMBL" id="AQHW01000005">
    <property type="protein sequence ID" value="KKB59316.1"/>
    <property type="molecule type" value="Genomic_DNA"/>
</dbReference>
<name>A0A0F5JNC3_9BACT</name>
<dbReference type="HOGENOM" id="CLU_074041_0_0_10"/>
<dbReference type="STRING" id="1203610.HMPREF1536_00859"/>
<evidence type="ECO:0000256" key="2">
    <source>
        <dbReference type="ARBA" id="ARBA00022842"/>
    </source>
</evidence>
<sequence>MIEGIQVIGFDADDTLWINETYFLETEQKLRLLLAPYVDSETVSAELFRTESRNMPLYGYGVKAYILSVIETAIRITDGKVPAGILEQILMLGKEQLTKPVELLDGVEDTLNALVGRYRLIVVTKGDLLDQEQKLRRSGIEHLFHHVEIMSDKTDREYRALLNHLDIRPEEFLMIGNSVRSDIIPPLNLGSYAIHVPYHTTWAHELVDEPVVSPRFYSVDSLWDVISLLS</sequence>